<dbReference type="AlphaFoldDB" id="A0A9W9XXL7"/>
<organism evidence="1 2">
    <name type="scientific">Penicillium fimorum</name>
    <dbReference type="NCBI Taxonomy" id="1882269"/>
    <lineage>
        <taxon>Eukaryota</taxon>
        <taxon>Fungi</taxon>
        <taxon>Dikarya</taxon>
        <taxon>Ascomycota</taxon>
        <taxon>Pezizomycotina</taxon>
        <taxon>Eurotiomycetes</taxon>
        <taxon>Eurotiomycetidae</taxon>
        <taxon>Eurotiales</taxon>
        <taxon>Aspergillaceae</taxon>
        <taxon>Penicillium</taxon>
    </lineage>
</organism>
<name>A0A9W9XXL7_9EURO</name>
<evidence type="ECO:0000313" key="1">
    <source>
        <dbReference type="EMBL" id="KAJ5504556.1"/>
    </source>
</evidence>
<dbReference type="OrthoDB" id="3989227at2759"/>
<sequence>MVWASDTLDLLDDSLLSLTDYPVDFHTFGTISNGPPPFCLPALSRPISAIHPRSLWPTPKSSIPTPSRECPDITHDSIPHTSSDLQDGSQLIGCWSPPRGDIRQYMGRSFWALASNQIADCDMLLQAQQLRVLAQDGLGRN</sequence>
<dbReference type="EMBL" id="JAPWDS010000003">
    <property type="protein sequence ID" value="KAJ5504556.1"/>
    <property type="molecule type" value="Genomic_DNA"/>
</dbReference>
<proteinExistence type="predicted"/>
<keyword evidence="2" id="KW-1185">Reference proteome</keyword>
<comment type="caution">
    <text evidence="1">The sequence shown here is derived from an EMBL/GenBank/DDBJ whole genome shotgun (WGS) entry which is preliminary data.</text>
</comment>
<protein>
    <submittedName>
        <fullName evidence="1">Uncharacterized protein</fullName>
    </submittedName>
</protein>
<dbReference type="Proteomes" id="UP001149954">
    <property type="component" value="Unassembled WGS sequence"/>
</dbReference>
<reference evidence="1" key="2">
    <citation type="journal article" date="2023" name="IMA Fungus">
        <title>Comparative genomic study of the Penicillium genus elucidates a diverse pangenome and 15 lateral gene transfer events.</title>
        <authorList>
            <person name="Petersen C."/>
            <person name="Sorensen T."/>
            <person name="Nielsen M.R."/>
            <person name="Sondergaard T.E."/>
            <person name="Sorensen J.L."/>
            <person name="Fitzpatrick D.A."/>
            <person name="Frisvad J.C."/>
            <person name="Nielsen K.L."/>
        </authorList>
    </citation>
    <scope>NUCLEOTIDE SEQUENCE</scope>
    <source>
        <strain evidence="1">IBT 29495</strain>
    </source>
</reference>
<gene>
    <name evidence="1" type="ORF">N7463_007430</name>
</gene>
<reference evidence="1" key="1">
    <citation type="submission" date="2022-12" db="EMBL/GenBank/DDBJ databases">
        <authorList>
            <person name="Petersen C."/>
        </authorList>
    </citation>
    <scope>NUCLEOTIDE SEQUENCE</scope>
    <source>
        <strain evidence="1">IBT 29495</strain>
    </source>
</reference>
<evidence type="ECO:0000313" key="2">
    <source>
        <dbReference type="Proteomes" id="UP001149954"/>
    </source>
</evidence>
<accession>A0A9W9XXL7</accession>